<sequence>MGISIEEFKHLNPKKLEWCYKGYKLKKEEEDRNSWQRWGDYGISALIFAIDHCLNGRKAQSKYIDKPIIERADIANNEKEIQKQRKAFLAGLMAMQANFELSHPKKEKQT</sequence>
<evidence type="ECO:0000313" key="1">
    <source>
        <dbReference type="EMBL" id="DAE32745.1"/>
    </source>
</evidence>
<proteinExistence type="predicted"/>
<dbReference type="EMBL" id="BK059128">
    <property type="protein sequence ID" value="DAE32745.1"/>
    <property type="molecule type" value="Genomic_DNA"/>
</dbReference>
<accession>A0A8S5RNP3</accession>
<name>A0A8S5RNP3_9VIRU</name>
<reference evidence="1" key="1">
    <citation type="journal article" date="2021" name="Proc. Natl. Acad. Sci. U.S.A.">
        <title>A Catalog of Tens of Thousands of Viruses from Human Metagenomes Reveals Hidden Associations with Chronic Diseases.</title>
        <authorList>
            <person name="Tisza M.J."/>
            <person name="Buck C.B."/>
        </authorList>
    </citation>
    <scope>NUCLEOTIDE SEQUENCE</scope>
    <source>
        <strain evidence="1">CtFlR8</strain>
    </source>
</reference>
<protein>
    <submittedName>
        <fullName evidence="1">Uncharacterized protein</fullName>
    </submittedName>
</protein>
<organism evidence="1">
    <name type="scientific">virus sp. ctFlR8</name>
    <dbReference type="NCBI Taxonomy" id="2825811"/>
    <lineage>
        <taxon>Viruses</taxon>
    </lineage>
</organism>